<dbReference type="InterPro" id="IPR058680">
    <property type="entry name" value="NBD_SMAX1-like"/>
</dbReference>
<reference evidence="6" key="1">
    <citation type="submission" date="2020-10" db="EMBL/GenBank/DDBJ databases">
        <authorList>
            <person name="Han B."/>
            <person name="Lu T."/>
            <person name="Zhao Q."/>
            <person name="Huang X."/>
            <person name="Zhao Y."/>
        </authorList>
    </citation>
    <scope>NUCLEOTIDE SEQUENCE</scope>
</reference>
<gene>
    <name evidence="6" type="ORF">NCGR_LOCUS38323</name>
</gene>
<evidence type="ECO:0000259" key="5">
    <source>
        <dbReference type="PROSITE" id="PS51903"/>
    </source>
</evidence>
<evidence type="ECO:0000256" key="1">
    <source>
        <dbReference type="ARBA" id="ARBA00008675"/>
    </source>
</evidence>
<organism evidence="6 7">
    <name type="scientific">Miscanthus lutarioriparius</name>
    <dbReference type="NCBI Taxonomy" id="422564"/>
    <lineage>
        <taxon>Eukaryota</taxon>
        <taxon>Viridiplantae</taxon>
        <taxon>Streptophyta</taxon>
        <taxon>Embryophyta</taxon>
        <taxon>Tracheophyta</taxon>
        <taxon>Spermatophyta</taxon>
        <taxon>Magnoliopsida</taxon>
        <taxon>Liliopsida</taxon>
        <taxon>Poales</taxon>
        <taxon>Poaceae</taxon>
        <taxon>PACMAD clade</taxon>
        <taxon>Panicoideae</taxon>
        <taxon>Andropogonodae</taxon>
        <taxon>Andropogoneae</taxon>
        <taxon>Saccharinae</taxon>
        <taxon>Miscanthus</taxon>
    </lineage>
</organism>
<sequence>MRAGGCAVQQALAAEAAAVVRQAVALARRRGHAQVTPLHVASAMLSAAGLLRAACLRSHSHPLQCKALELCFNVALNRLPTAGPAAAAVMFHPVHHGGHGQQHAPVLSNALVAAFKRAQAHQRRGAVEGGQGQGLPPQPVLAAKVDMEQLIISILDDPSVSRVMREAGFSSSQVKANVEKAVSSSSSPEHQPNTTIPPTNGHATGSPAAGSSHASRRPNKSDDDAMRVLDCMASGTKRCVVVIGERGHRGGGGEGGDGQGQQRGAAAAARAAQERPVRAPLGRVLPADAEGGGGGQGRRPARARSPGLRRREGVVLVLEDLAYAAEAWATVSERRRRGGSGREHGQCGYCPVEHAVMEVGSLVSAAAGGAGRGLDRFCLLGFGNNQAYMKSRAGQPSLEAVWELHPVVVPDGRLSLSLTCNSDAEQANQERATRPWPFANGTATGESELITSCTKVAATTPSVPPWFQGYQVQDMTRPASRSTSFQLQDWSPNFNGSAAYHTSELTLSFSSQITNSPDTSSISGSFAPSFNAASLMMSSEPWQFKLMQPCPNYRHDDPVPRSYDRQSLLARTTSPEKSYSVSNSSEGAPAELPKFTELTAENLKILCNALENRAPHHKDQVAEIASVVLQCRSGMTRRRRWFQEKPSSVTWLLFQGGGNDGKKAVSRELARLVFGSYSKFTSISLADESTHVHSDSSSGEPMLKRQRSLDTGHGCVQRLYDAILENPHRVIIIDGVEQLDYVSEIGVRNAITSGRIRGCNGDEISLGDAIIVLSCEALDSMSNASSPRLKQRVINKDGKEGNCMNIENGMESSGFTLDLNACAEDSEGNEESVSDNASIINIVDGVFFFQLMEHS</sequence>
<keyword evidence="7" id="KW-1185">Reference proteome</keyword>
<comment type="caution">
    <text evidence="6">The sequence shown here is derived from an EMBL/GenBank/DDBJ whole genome shotgun (WGS) entry which is preliminary data.</text>
</comment>
<feature type="region of interest" description="Disordered" evidence="4">
    <location>
        <begin position="246"/>
        <end position="307"/>
    </location>
</feature>
<evidence type="ECO:0000256" key="4">
    <source>
        <dbReference type="SAM" id="MobiDB-lite"/>
    </source>
</evidence>
<evidence type="ECO:0000313" key="6">
    <source>
        <dbReference type="EMBL" id="CAD6254721.1"/>
    </source>
</evidence>
<feature type="compositionally biased region" description="Low complexity" evidence="4">
    <location>
        <begin position="262"/>
        <end position="271"/>
    </location>
</feature>
<dbReference type="OrthoDB" id="750498at2759"/>
<comment type="similarity">
    <text evidence="1">Belongs to the ClpA/ClpB family.</text>
</comment>
<proteinExistence type="inferred from homology"/>
<feature type="compositionally biased region" description="Polar residues" evidence="4">
    <location>
        <begin position="570"/>
        <end position="586"/>
    </location>
</feature>
<dbReference type="InterPro" id="IPR036628">
    <property type="entry name" value="Clp_N_dom_sf"/>
</dbReference>
<protein>
    <recommendedName>
        <fullName evidence="5">Clp R domain-containing protein</fullName>
    </recommendedName>
</protein>
<feature type="region of interest" description="Disordered" evidence="4">
    <location>
        <begin position="169"/>
        <end position="222"/>
    </location>
</feature>
<dbReference type="Gene3D" id="1.10.1780.10">
    <property type="entry name" value="Clp, N-terminal domain"/>
    <property type="match status" value="1"/>
</dbReference>
<evidence type="ECO:0000256" key="2">
    <source>
        <dbReference type="ARBA" id="ARBA00022737"/>
    </source>
</evidence>
<dbReference type="Gene3D" id="3.40.50.300">
    <property type="entry name" value="P-loop containing nucleotide triphosphate hydrolases"/>
    <property type="match status" value="1"/>
</dbReference>
<dbReference type="PANTHER" id="PTHR43572">
    <property type="entry name" value="CHAPERONE PROTEIN CLPD, CHLOROPLASTIC"/>
    <property type="match status" value="1"/>
</dbReference>
<dbReference type="PANTHER" id="PTHR43572:SF59">
    <property type="entry name" value="PROTEIN SMAX1-LIKE 3"/>
    <property type="match status" value="1"/>
</dbReference>
<dbReference type="InterPro" id="IPR004176">
    <property type="entry name" value="Clp_R_N"/>
</dbReference>
<dbReference type="EMBL" id="CAJGYO010000009">
    <property type="protein sequence ID" value="CAD6254721.1"/>
    <property type="molecule type" value="Genomic_DNA"/>
</dbReference>
<name>A0A811QD95_9POAL</name>
<feature type="compositionally biased region" description="Gly residues" evidence="4">
    <location>
        <begin position="250"/>
        <end position="261"/>
    </location>
</feature>
<dbReference type="Pfam" id="PF23569">
    <property type="entry name" value="NBD_SMAX1"/>
    <property type="match status" value="1"/>
</dbReference>
<dbReference type="InterPro" id="IPR027417">
    <property type="entry name" value="P-loop_NTPase"/>
</dbReference>
<dbReference type="Proteomes" id="UP000604825">
    <property type="component" value="Unassembled WGS sequence"/>
</dbReference>
<feature type="region of interest" description="Disordered" evidence="4">
    <location>
        <begin position="570"/>
        <end position="589"/>
    </location>
</feature>
<feature type="compositionally biased region" description="Polar residues" evidence="4">
    <location>
        <begin position="182"/>
        <end position="203"/>
    </location>
</feature>
<dbReference type="InterPro" id="IPR051650">
    <property type="entry name" value="SL_signaling_regulator"/>
</dbReference>
<dbReference type="PROSITE" id="PS51903">
    <property type="entry name" value="CLP_R"/>
    <property type="match status" value="1"/>
</dbReference>
<accession>A0A811QD95</accession>
<dbReference type="SUPFAM" id="SSF81923">
    <property type="entry name" value="Double Clp-N motif"/>
    <property type="match status" value="1"/>
</dbReference>
<feature type="domain" description="Clp R" evidence="5">
    <location>
        <begin position="8"/>
        <end position="185"/>
    </location>
</feature>
<keyword evidence="2 3" id="KW-0677">Repeat</keyword>
<evidence type="ECO:0000256" key="3">
    <source>
        <dbReference type="PROSITE-ProRule" id="PRU01251"/>
    </source>
</evidence>
<evidence type="ECO:0000313" key="7">
    <source>
        <dbReference type="Proteomes" id="UP000604825"/>
    </source>
</evidence>
<dbReference type="AlphaFoldDB" id="A0A811QD95"/>